<dbReference type="Proteomes" id="UP000325286">
    <property type="component" value="Chromosome"/>
</dbReference>
<evidence type="ECO:0000256" key="1">
    <source>
        <dbReference type="SAM" id="MobiDB-lite"/>
    </source>
</evidence>
<reference evidence="3 4" key="1">
    <citation type="submission" date="2019-08" db="EMBL/GenBank/DDBJ databases">
        <title>Deep-cultivation of Planctomycetes and their phenomic and genomic characterization uncovers novel biology.</title>
        <authorList>
            <person name="Wiegand S."/>
            <person name="Jogler M."/>
            <person name="Boedeker C."/>
            <person name="Pinto D."/>
            <person name="Vollmers J."/>
            <person name="Rivas-Marin E."/>
            <person name="Kohn T."/>
            <person name="Peeters S.H."/>
            <person name="Heuer A."/>
            <person name="Rast P."/>
            <person name="Oberbeckmann S."/>
            <person name="Bunk B."/>
            <person name="Jeske O."/>
            <person name="Meyerdierks A."/>
            <person name="Storesund J.E."/>
            <person name="Kallscheuer N."/>
            <person name="Luecker S."/>
            <person name="Lage O.M."/>
            <person name="Pohl T."/>
            <person name="Merkel B.J."/>
            <person name="Hornburger P."/>
            <person name="Mueller R.-W."/>
            <person name="Bruemmer F."/>
            <person name="Labrenz M."/>
            <person name="Spormann A.M."/>
            <person name="Op den Camp H."/>
            <person name="Overmann J."/>
            <person name="Amann R."/>
            <person name="Jetten M.S.M."/>
            <person name="Mascher T."/>
            <person name="Medema M.H."/>
            <person name="Devos D.P."/>
            <person name="Kaster A.-K."/>
            <person name="Ovreas L."/>
            <person name="Rohde M."/>
            <person name="Galperin M.Y."/>
            <person name="Jogler C."/>
        </authorList>
    </citation>
    <scope>NUCLEOTIDE SEQUENCE [LARGE SCALE GENOMIC DNA]</scope>
    <source>
        <strain evidence="3 4">UC8</strain>
    </source>
</reference>
<feature type="region of interest" description="Disordered" evidence="1">
    <location>
        <begin position="104"/>
        <end position="123"/>
    </location>
</feature>
<dbReference type="RefSeq" id="WP_238388947.1">
    <property type="nucleotide sequence ID" value="NZ_CP042914.1"/>
</dbReference>
<feature type="compositionally biased region" description="Low complexity" evidence="1">
    <location>
        <begin position="105"/>
        <end position="116"/>
    </location>
</feature>
<dbReference type="KEGG" id="rul:UC8_10050"/>
<evidence type="ECO:0008006" key="5">
    <source>
        <dbReference type="Google" id="ProtNLM"/>
    </source>
</evidence>
<keyword evidence="2" id="KW-0732">Signal</keyword>
<dbReference type="AlphaFoldDB" id="A0A5B9QJF7"/>
<name>A0A5B9QJF7_9BACT</name>
<dbReference type="EMBL" id="CP042914">
    <property type="protein sequence ID" value="QEG39044.1"/>
    <property type="molecule type" value="Genomic_DNA"/>
</dbReference>
<feature type="signal peptide" evidence="2">
    <location>
        <begin position="1"/>
        <end position="29"/>
    </location>
</feature>
<proteinExistence type="predicted"/>
<gene>
    <name evidence="3" type="ORF">UC8_10050</name>
</gene>
<evidence type="ECO:0000313" key="3">
    <source>
        <dbReference type="EMBL" id="QEG39044.1"/>
    </source>
</evidence>
<accession>A0A5B9QJF7</accession>
<evidence type="ECO:0000313" key="4">
    <source>
        <dbReference type="Proteomes" id="UP000325286"/>
    </source>
</evidence>
<sequence precursor="true">MNCQQLFSRPSMALSLFALSLVCFTGCGAGPAAESTLEQDAYATIEGLGDAAGDEAMFAESFVPGVAPKNRKDYAACGYEVVGDPQIQDDTATLDVKIFGGVHASGGSDSSRSTTSAKNSQQTWTLKRVGEEWKIETAPLG</sequence>
<organism evidence="3 4">
    <name type="scientific">Roseimaritima ulvae</name>
    <dbReference type="NCBI Taxonomy" id="980254"/>
    <lineage>
        <taxon>Bacteria</taxon>
        <taxon>Pseudomonadati</taxon>
        <taxon>Planctomycetota</taxon>
        <taxon>Planctomycetia</taxon>
        <taxon>Pirellulales</taxon>
        <taxon>Pirellulaceae</taxon>
        <taxon>Roseimaritima</taxon>
    </lineage>
</organism>
<keyword evidence="4" id="KW-1185">Reference proteome</keyword>
<protein>
    <recommendedName>
        <fullName evidence="5">DUF4878 domain-containing protein</fullName>
    </recommendedName>
</protein>
<feature type="chain" id="PRO_5022921683" description="DUF4878 domain-containing protein" evidence="2">
    <location>
        <begin position="30"/>
        <end position="141"/>
    </location>
</feature>
<evidence type="ECO:0000256" key="2">
    <source>
        <dbReference type="SAM" id="SignalP"/>
    </source>
</evidence>